<dbReference type="EMBL" id="GGFM01011435">
    <property type="protein sequence ID" value="MBW32186.1"/>
    <property type="molecule type" value="Transcribed_RNA"/>
</dbReference>
<sequence length="121" mass="13801">MRLTVPRLLIFMLLLAFDTPLLLTSINGSYYIEAALNMLNPNTARYARLVYWHIHLKHNHCATSEGLPDCTPISLIRDTFQPEQHACTTERGGEVIQIRVKLNCNSPSFDAFHPRSVDHVQ</sequence>
<proteinExistence type="predicted"/>
<dbReference type="AlphaFoldDB" id="A0A2M3ZUG0"/>
<feature type="signal peptide" evidence="1">
    <location>
        <begin position="1"/>
        <end position="24"/>
    </location>
</feature>
<reference evidence="2" key="1">
    <citation type="submission" date="2018-01" db="EMBL/GenBank/DDBJ databases">
        <title>An insight into the sialome of Amazonian anophelines.</title>
        <authorList>
            <person name="Ribeiro J.M."/>
            <person name="Scarpassa V."/>
            <person name="Calvo E."/>
        </authorList>
    </citation>
    <scope>NUCLEOTIDE SEQUENCE</scope>
    <source>
        <tissue evidence="2">Salivary glands</tissue>
    </source>
</reference>
<accession>A0A2M3ZUG0</accession>
<name>A0A2M3ZUG0_9DIPT</name>
<evidence type="ECO:0000256" key="1">
    <source>
        <dbReference type="SAM" id="SignalP"/>
    </source>
</evidence>
<feature type="chain" id="PRO_5014727423" evidence="1">
    <location>
        <begin position="25"/>
        <end position="121"/>
    </location>
</feature>
<evidence type="ECO:0000313" key="2">
    <source>
        <dbReference type="EMBL" id="MBW32186.1"/>
    </source>
</evidence>
<protein>
    <submittedName>
        <fullName evidence="2">Putative secreted peptide</fullName>
    </submittedName>
</protein>
<organism evidence="2">
    <name type="scientific">Anopheles braziliensis</name>
    <dbReference type="NCBI Taxonomy" id="58242"/>
    <lineage>
        <taxon>Eukaryota</taxon>
        <taxon>Metazoa</taxon>
        <taxon>Ecdysozoa</taxon>
        <taxon>Arthropoda</taxon>
        <taxon>Hexapoda</taxon>
        <taxon>Insecta</taxon>
        <taxon>Pterygota</taxon>
        <taxon>Neoptera</taxon>
        <taxon>Endopterygota</taxon>
        <taxon>Diptera</taxon>
        <taxon>Nematocera</taxon>
        <taxon>Culicoidea</taxon>
        <taxon>Culicidae</taxon>
        <taxon>Anophelinae</taxon>
        <taxon>Anopheles</taxon>
    </lineage>
</organism>
<keyword evidence="1" id="KW-0732">Signal</keyword>